<evidence type="ECO:0000259" key="2">
    <source>
        <dbReference type="Pfam" id="PF10400"/>
    </source>
</evidence>
<dbReference type="PANTHER" id="PTHR43252">
    <property type="entry name" value="TRANSCRIPTIONAL REGULATOR YQJI"/>
    <property type="match status" value="1"/>
</dbReference>
<organism evidence="3 4">
    <name type="scientific">Buchananella hordeovulneris</name>
    <dbReference type="NCBI Taxonomy" id="52770"/>
    <lineage>
        <taxon>Bacteria</taxon>
        <taxon>Bacillati</taxon>
        <taxon>Actinomycetota</taxon>
        <taxon>Actinomycetes</taxon>
        <taxon>Actinomycetales</taxon>
        <taxon>Actinomycetaceae</taxon>
        <taxon>Buchananella</taxon>
    </lineage>
</organism>
<dbReference type="OrthoDB" id="3186544at2"/>
<dbReference type="InterPro" id="IPR036390">
    <property type="entry name" value="WH_DNA-bd_sf"/>
</dbReference>
<dbReference type="PANTHER" id="PTHR43252:SF6">
    <property type="entry name" value="NEGATIVE TRANSCRIPTION REGULATOR PADR"/>
    <property type="match status" value="1"/>
</dbReference>
<feature type="region of interest" description="Disordered" evidence="1">
    <location>
        <begin position="164"/>
        <end position="197"/>
    </location>
</feature>
<dbReference type="InterPro" id="IPR018309">
    <property type="entry name" value="Tscrpt_reg_PadR_C"/>
</dbReference>
<protein>
    <recommendedName>
        <fullName evidence="2">Transcription regulator PadR C-terminal domain-containing protein</fullName>
    </recommendedName>
</protein>
<dbReference type="Pfam" id="PF10400">
    <property type="entry name" value="Vir_act_alpha_C"/>
    <property type="match status" value="1"/>
</dbReference>
<dbReference type="AlphaFoldDB" id="A0A1Q5PWE5"/>
<accession>A0A1Q5PWE5</accession>
<dbReference type="Gene3D" id="1.10.10.10">
    <property type="entry name" value="Winged helix-like DNA-binding domain superfamily/Winged helix DNA-binding domain"/>
    <property type="match status" value="1"/>
</dbReference>
<keyword evidence="4" id="KW-1185">Reference proteome</keyword>
<dbReference type="InterPro" id="IPR036388">
    <property type="entry name" value="WH-like_DNA-bd_sf"/>
</dbReference>
<evidence type="ECO:0000313" key="4">
    <source>
        <dbReference type="Proteomes" id="UP000185612"/>
    </source>
</evidence>
<proteinExistence type="predicted"/>
<dbReference type="EMBL" id="MQVS01000004">
    <property type="protein sequence ID" value="OKL51908.1"/>
    <property type="molecule type" value="Genomic_DNA"/>
</dbReference>
<dbReference type="STRING" id="52770.BSZ40_05345"/>
<evidence type="ECO:0000256" key="1">
    <source>
        <dbReference type="SAM" id="MobiDB-lite"/>
    </source>
</evidence>
<name>A0A1Q5PWE5_9ACTO</name>
<evidence type="ECO:0000313" key="3">
    <source>
        <dbReference type="EMBL" id="OKL51908.1"/>
    </source>
</evidence>
<sequence length="197" mass="21223">MSVRYALLALLAAQDQSTYQLRGAFDAATAATWPLNIGQVSTTLARLHRDGLVDKDADDAAWHLTSAGRQALAAWWDEPVARLAAGRDELIIKLALAATTGQDLPALIQRQRVATQRTLHDLTAARRAAGTADIIGRLILDHHLFALEAELRWLDDVEASLGRLPSAQPRRHPGAHSAPQQSEGAATSAAPQPERAQ</sequence>
<comment type="caution">
    <text evidence="3">The sequence shown here is derived from an EMBL/GenBank/DDBJ whole genome shotgun (WGS) entry which is preliminary data.</text>
</comment>
<reference evidence="4" key="1">
    <citation type="submission" date="2016-12" db="EMBL/GenBank/DDBJ databases">
        <authorList>
            <person name="Meng X."/>
        </authorList>
    </citation>
    <scope>NUCLEOTIDE SEQUENCE [LARGE SCALE GENOMIC DNA]</scope>
    <source>
        <strain evidence="4">DSM 20732</strain>
    </source>
</reference>
<dbReference type="RefSeq" id="WP_073824047.1">
    <property type="nucleotide sequence ID" value="NZ_MQVS01000004.1"/>
</dbReference>
<dbReference type="SUPFAM" id="SSF46785">
    <property type="entry name" value="Winged helix' DNA-binding domain"/>
    <property type="match status" value="1"/>
</dbReference>
<gene>
    <name evidence="3" type="ORF">BSZ40_05345</name>
</gene>
<feature type="domain" description="Transcription regulator PadR C-terminal" evidence="2">
    <location>
        <begin position="87"/>
        <end position="161"/>
    </location>
</feature>
<dbReference type="Proteomes" id="UP000185612">
    <property type="component" value="Unassembled WGS sequence"/>
</dbReference>